<dbReference type="Proteomes" id="UP000183898">
    <property type="component" value="Unassembled WGS sequence"/>
</dbReference>
<sequence length="38" mass="4188">MNLVFNRYAIVYLAVLALSGCGSFEPLKMYDGLTGFGR</sequence>
<protein>
    <recommendedName>
        <fullName evidence="3">Lipoprotein</fullName>
    </recommendedName>
</protein>
<name>A0A1H8BFL6_9PROT</name>
<proteinExistence type="predicted"/>
<dbReference type="PROSITE" id="PS51257">
    <property type="entry name" value="PROKAR_LIPOPROTEIN"/>
    <property type="match status" value="1"/>
</dbReference>
<dbReference type="EMBL" id="FOCT01000001">
    <property type="protein sequence ID" value="SEM80788.1"/>
    <property type="molecule type" value="Genomic_DNA"/>
</dbReference>
<evidence type="ECO:0000313" key="2">
    <source>
        <dbReference type="Proteomes" id="UP000183898"/>
    </source>
</evidence>
<reference evidence="1 2" key="1">
    <citation type="submission" date="2016-10" db="EMBL/GenBank/DDBJ databases">
        <authorList>
            <person name="de Groot N.N."/>
        </authorList>
    </citation>
    <scope>NUCLEOTIDE SEQUENCE [LARGE SCALE GENOMIC DNA]</scope>
    <source>
        <strain evidence="1 2">Nl18</strain>
    </source>
</reference>
<accession>A0A1H8BFL6</accession>
<evidence type="ECO:0008006" key="3">
    <source>
        <dbReference type="Google" id="ProtNLM"/>
    </source>
</evidence>
<gene>
    <name evidence="1" type="ORF">SAMN05216404_101212</name>
</gene>
<evidence type="ECO:0000313" key="1">
    <source>
        <dbReference type="EMBL" id="SEM80788.1"/>
    </source>
</evidence>
<dbReference type="AlphaFoldDB" id="A0A1H8BFL6"/>
<organism evidence="1 2">
    <name type="scientific">Nitrosospira multiformis</name>
    <dbReference type="NCBI Taxonomy" id="1231"/>
    <lineage>
        <taxon>Bacteria</taxon>
        <taxon>Pseudomonadati</taxon>
        <taxon>Pseudomonadota</taxon>
        <taxon>Betaproteobacteria</taxon>
        <taxon>Nitrosomonadales</taxon>
        <taxon>Nitrosomonadaceae</taxon>
        <taxon>Nitrosospira</taxon>
    </lineage>
</organism>